<protein>
    <submittedName>
        <fullName evidence="3">Uncharacterized protein</fullName>
    </submittedName>
</protein>
<feature type="transmembrane region" description="Helical" evidence="1">
    <location>
        <begin position="23"/>
        <end position="44"/>
    </location>
</feature>
<gene>
    <name evidence="3" type="ORF">Taro_006057</name>
</gene>
<keyword evidence="1" id="KW-1133">Transmembrane helix</keyword>
<evidence type="ECO:0000256" key="2">
    <source>
        <dbReference type="SAM" id="SignalP"/>
    </source>
</evidence>
<evidence type="ECO:0000313" key="3">
    <source>
        <dbReference type="EMBL" id="MQL73689.1"/>
    </source>
</evidence>
<accession>A0A843TZK6</accession>
<reference evidence="3" key="1">
    <citation type="submission" date="2017-07" db="EMBL/GenBank/DDBJ databases">
        <title>Taro Niue Genome Assembly and Annotation.</title>
        <authorList>
            <person name="Atibalentja N."/>
            <person name="Keating K."/>
            <person name="Fields C.J."/>
        </authorList>
    </citation>
    <scope>NUCLEOTIDE SEQUENCE</scope>
    <source>
        <strain evidence="3">Niue_2</strain>
        <tissue evidence="3">Leaf</tissue>
    </source>
</reference>
<keyword evidence="1" id="KW-0812">Transmembrane</keyword>
<evidence type="ECO:0000256" key="1">
    <source>
        <dbReference type="SAM" id="Phobius"/>
    </source>
</evidence>
<sequence length="152" mass="15829">MVCFVFCTLHALADSDLASAVGVSVALLCTGFLVGLLIQALFRCMPGGASACALEAFHVIALVFSLSISCDGGGAVGCFLLLRARESSWFSLPVRRSRCSVFCVLLGADVGVVLLKKLSAFRVLLLWFSGRESPSMGHVSSRAVGAVVCAAP</sequence>
<feature type="signal peptide" evidence="2">
    <location>
        <begin position="1"/>
        <end position="15"/>
    </location>
</feature>
<dbReference type="EMBL" id="NMUH01000177">
    <property type="protein sequence ID" value="MQL73689.1"/>
    <property type="molecule type" value="Genomic_DNA"/>
</dbReference>
<organism evidence="3 4">
    <name type="scientific">Colocasia esculenta</name>
    <name type="common">Wild taro</name>
    <name type="synonym">Arum esculentum</name>
    <dbReference type="NCBI Taxonomy" id="4460"/>
    <lineage>
        <taxon>Eukaryota</taxon>
        <taxon>Viridiplantae</taxon>
        <taxon>Streptophyta</taxon>
        <taxon>Embryophyta</taxon>
        <taxon>Tracheophyta</taxon>
        <taxon>Spermatophyta</taxon>
        <taxon>Magnoliopsida</taxon>
        <taxon>Liliopsida</taxon>
        <taxon>Araceae</taxon>
        <taxon>Aroideae</taxon>
        <taxon>Colocasieae</taxon>
        <taxon>Colocasia</taxon>
    </lineage>
</organism>
<name>A0A843TZK6_COLES</name>
<keyword evidence="2" id="KW-0732">Signal</keyword>
<keyword evidence="4" id="KW-1185">Reference proteome</keyword>
<feature type="chain" id="PRO_5032672035" evidence="2">
    <location>
        <begin position="16"/>
        <end position="152"/>
    </location>
</feature>
<dbReference type="AlphaFoldDB" id="A0A843TZK6"/>
<keyword evidence="1" id="KW-0472">Membrane</keyword>
<evidence type="ECO:0000313" key="4">
    <source>
        <dbReference type="Proteomes" id="UP000652761"/>
    </source>
</evidence>
<feature type="transmembrane region" description="Helical" evidence="1">
    <location>
        <begin position="56"/>
        <end position="82"/>
    </location>
</feature>
<dbReference type="Proteomes" id="UP000652761">
    <property type="component" value="Unassembled WGS sequence"/>
</dbReference>
<comment type="caution">
    <text evidence="3">The sequence shown here is derived from an EMBL/GenBank/DDBJ whole genome shotgun (WGS) entry which is preliminary data.</text>
</comment>
<proteinExistence type="predicted"/>